<evidence type="ECO:0000313" key="4">
    <source>
        <dbReference type="Proteomes" id="UP000000803"/>
    </source>
</evidence>
<reference evidence="2 4" key="10">
    <citation type="journal article" date="2015" name="G3 (Bethesda)">
        <title>Gene Model Annotations for Drosophila melanogaster: The Rule-Benders.</title>
        <authorList>
            <consortium name="FlyBase Consortium"/>
            <person name="Crosby M.A."/>
            <person name="Gramates L.S."/>
            <person name="Dos Santos G."/>
            <person name="Matthews B.B."/>
            <person name="St Pierre S.E."/>
            <person name="Zhou P."/>
            <person name="Schroeder A.J."/>
            <person name="Falls K."/>
            <person name="Emmert D.B."/>
            <person name="Russo S.M."/>
            <person name="Gelbart W.M."/>
            <person name="null"/>
        </authorList>
    </citation>
    <scope>NUCLEOTIDE SEQUENCE [LARGE SCALE GENOMIC DNA]</scope>
    <source>
        <strain evidence="4">Berkeley</strain>
    </source>
</reference>
<organism evidence="2 4">
    <name type="scientific">Drosophila melanogaster</name>
    <name type="common">Fruit fly</name>
    <dbReference type="NCBI Taxonomy" id="7227"/>
    <lineage>
        <taxon>Eukaryota</taxon>
        <taxon>Metazoa</taxon>
        <taxon>Ecdysozoa</taxon>
        <taxon>Arthropoda</taxon>
        <taxon>Hexapoda</taxon>
        <taxon>Insecta</taxon>
        <taxon>Pterygota</taxon>
        <taxon>Neoptera</taxon>
        <taxon>Endopterygota</taxon>
        <taxon>Diptera</taxon>
        <taxon>Brachycera</taxon>
        <taxon>Muscomorpha</taxon>
        <taxon>Ephydroidea</taxon>
        <taxon>Drosophilidae</taxon>
        <taxon>Drosophila</taxon>
        <taxon>Sophophora</taxon>
    </lineage>
</organism>
<name>Q4ABJ8_DROME</name>
<keyword evidence="4" id="KW-1185">Reference proteome</keyword>
<dbReference type="Proteomes" id="UP000000803">
    <property type="component" value="Chromosome 3L"/>
</dbReference>
<dbReference type="InterPro" id="IPR010512">
    <property type="entry name" value="DUF1091"/>
</dbReference>
<dbReference type="PaxDb" id="7227-FBpp0090989"/>
<sequence length="190" mass="22227">MNVKKLFILVDLILGTLILSSVRAEKEVFMTKIECLNYMPELVRNVSCYLNETSHPTGSIYAEFILTQDVEDLKGIYILTFKRGSYVTNFTSSHVDYCQMLSSVENHFLFRMVTTQLRETANFPIQCPLKMNKRYYAKGFTVNSKFIPSYMPETNFISDAHLSVKDRKVFRLLIKGRFSRILRRNYIKTE</sequence>
<feature type="signal peptide" evidence="1">
    <location>
        <begin position="1"/>
        <end position="24"/>
    </location>
</feature>
<dbReference type="VEuPathDB" id="VectorBase:FBgn0053647"/>
<evidence type="ECO:0000313" key="2">
    <source>
        <dbReference type="EMBL" id="AAZ66057.1"/>
    </source>
</evidence>
<dbReference type="OrthoDB" id="8040949at2759"/>
<dbReference type="PANTHER" id="PTHR20898">
    <property type="entry name" value="DAEDALUS ON 3-RELATED-RELATED"/>
    <property type="match status" value="1"/>
</dbReference>
<dbReference type="eggNOG" id="ENOG502T9E6">
    <property type="taxonomic scope" value="Eukaryota"/>
</dbReference>
<dbReference type="Pfam" id="PF06477">
    <property type="entry name" value="DUF1091"/>
    <property type="match status" value="1"/>
</dbReference>
<dbReference type="AGR" id="FB:FBgn0053647"/>
<reference evidence="2 4" key="4">
    <citation type="journal article" date="2002" name="Genome Biol.">
        <title>The transposable elements of the Drosophila melanogaster euchromatin: a genomics perspective.</title>
        <authorList>
            <person name="Kaminker J.S."/>
            <person name="Bergman C.M."/>
            <person name="Kronmiller B."/>
            <person name="Carlson J."/>
            <person name="Svirskas R."/>
            <person name="Patel S."/>
            <person name="Frise E."/>
            <person name="Wheeler D.A."/>
            <person name="Lewis S.E."/>
            <person name="Rubin G.M."/>
            <person name="Ashburner M."/>
            <person name="Celniker S.E."/>
        </authorList>
    </citation>
    <scope>NUCLEOTIDE SEQUENCE [LARGE SCALE GENOMIC DNA]</scope>
    <source>
        <strain evidence="4">Berkeley</strain>
    </source>
</reference>
<reference evidence="2 4" key="6">
    <citation type="journal article" date="2005" name="PLoS Comput. Biol.">
        <title>Combined evidence annotation of transposable elements in genome sequences.</title>
        <authorList>
            <person name="Quesneville H."/>
            <person name="Bergman C.M."/>
            <person name="Andrieu O."/>
            <person name="Autard D."/>
            <person name="Nouaud D."/>
            <person name="Ashburner M."/>
            <person name="Anxolabehere D."/>
        </authorList>
    </citation>
    <scope>NUCLEOTIDE SEQUENCE [LARGE SCALE GENOMIC DNA]</scope>
    <source>
        <strain evidence="4">Berkeley</strain>
    </source>
</reference>
<dbReference type="PANTHER" id="PTHR20898:SF0">
    <property type="entry name" value="DAEDALUS ON 3-RELATED"/>
    <property type="match status" value="1"/>
</dbReference>
<dbReference type="FlyBase" id="FBgn0053647">
    <property type="gene designation" value="CG33647"/>
</dbReference>
<reference evidence="2 4" key="8">
    <citation type="journal article" date="2007" name="Science">
        <title>Sequence finishing and mapping of Drosophila melanogaster heterochromatin.</title>
        <authorList>
            <person name="Hoskins R.A."/>
            <person name="Carlson J.W."/>
            <person name="Kennedy C."/>
            <person name="Acevedo D."/>
            <person name="Evans-Holm M."/>
            <person name="Frise E."/>
            <person name="Wan K.H."/>
            <person name="Park S."/>
            <person name="Mendez-Lago M."/>
            <person name="Rossi F."/>
            <person name="Villasante A."/>
            <person name="Dimitri P."/>
            <person name="Karpen G.H."/>
            <person name="Celniker S.E."/>
        </authorList>
    </citation>
    <scope>NUCLEOTIDE SEQUENCE [LARGE SCALE GENOMIC DNA]</scope>
    <source>
        <strain evidence="4">Berkeley</strain>
    </source>
</reference>
<evidence type="ECO:0000313" key="3">
    <source>
        <dbReference type="FlyBase" id="FBgn0053647"/>
    </source>
</evidence>
<reference evidence="2 4" key="7">
    <citation type="journal article" date="2007" name="Science">
        <title>The Release 5.1 annotation of Drosophila melanogaster heterochromatin.</title>
        <authorList>
            <person name="Smith C.D."/>
            <person name="Shu S."/>
            <person name="Mungall C.J."/>
            <person name="Karpen G.H."/>
        </authorList>
    </citation>
    <scope>NUCLEOTIDE SEQUENCE [LARGE SCALE GENOMIC DNA]</scope>
    <source>
        <strain evidence="4">Berkeley</strain>
    </source>
</reference>
<dbReference type="PhylomeDB" id="Q4ABJ8"/>
<gene>
    <name evidence="2" type="primary">Dmel\CG33647</name>
    <name evidence="2 3" type="ORF">CG33647</name>
    <name evidence="2" type="ORF">Dmel_CG33647</name>
</gene>
<dbReference type="OMA" id="ECLNYMP"/>
<dbReference type="BioGRID-ORCS" id="3772049">
    <property type="hits" value="0 hits in 1 CRISPR screen"/>
</dbReference>
<keyword evidence="1" id="KW-0732">Signal</keyword>
<dbReference type="GeneID" id="3772049"/>
<reference evidence="2 4" key="2">
    <citation type="journal article" date="2002" name="Genome Biol.">
        <title>Finishing a whole-genome shotgun: release 3 of the Drosophila melanogaster euchromatic genome sequence.</title>
        <authorList>
            <person name="Celniker S.E."/>
            <person name="Wheeler D.A."/>
            <person name="Kronmiller B."/>
            <person name="Carlson J.W."/>
            <person name="Halpern A."/>
            <person name="Patel S."/>
            <person name="Adams M."/>
            <person name="Champe M."/>
            <person name="Dugan S.P."/>
            <person name="Frise E."/>
            <person name="Hodgson A."/>
            <person name="George R.A."/>
            <person name="Hoskins R.A."/>
            <person name="Laverty T."/>
            <person name="Muzny D.M."/>
            <person name="Nelson C.R."/>
            <person name="Pacleb J.M."/>
            <person name="Park S."/>
            <person name="Pfeiffer B.D."/>
            <person name="Richards S."/>
            <person name="Sodergren E.J."/>
            <person name="Svirskas R."/>
            <person name="Tabor P.E."/>
            <person name="Wan K."/>
            <person name="Stapleton M."/>
            <person name="Sutton G.G."/>
            <person name="Venter C."/>
            <person name="Weinstock G."/>
            <person name="Scherer S.E."/>
            <person name="Myers E.W."/>
            <person name="Gibbs R.A."/>
            <person name="Rubin G.M."/>
        </authorList>
    </citation>
    <scope>NUCLEOTIDE SEQUENCE [LARGE SCALE GENOMIC DNA]</scope>
    <source>
        <strain evidence="4">Berkeley</strain>
    </source>
</reference>
<dbReference type="InParanoid" id="Q4ABJ8"/>
<dbReference type="UCSC" id="CG33647-RA">
    <property type="organism name" value="d. melanogaster"/>
</dbReference>
<dbReference type="RefSeq" id="NP_001027136.1">
    <property type="nucleotide sequence ID" value="NM_001031965.1"/>
</dbReference>
<protein>
    <submittedName>
        <fullName evidence="2">Uncharacterized protein</fullName>
    </submittedName>
</protein>
<proteinExistence type="predicted"/>
<accession>Q4ABJ8</accession>
<evidence type="ECO:0000256" key="1">
    <source>
        <dbReference type="SAM" id="SignalP"/>
    </source>
</evidence>
<dbReference type="HOGENOM" id="CLU_1671196_0_0_1"/>
<reference evidence="2 4" key="5">
    <citation type="journal article" date="2002" name="Genome Biol.">
        <title>Heterochromatic sequences in a Drosophila whole-genome shotgun assembly.</title>
        <authorList>
            <person name="Hoskins R.A."/>
            <person name="Smith C.D."/>
            <person name="Carlson J.W."/>
            <person name="Carvalho A.B."/>
            <person name="Halpern A."/>
            <person name="Kaminker J.S."/>
            <person name="Kennedy C."/>
            <person name="Mungall C.J."/>
            <person name="Sullivan B.A."/>
            <person name="Sutton G.G."/>
            <person name="Yasuhara J.C."/>
            <person name="Wakimoto B.T."/>
            <person name="Myers E.W."/>
            <person name="Celniker S.E."/>
            <person name="Rubin G.M."/>
            <person name="Karpen G.H."/>
        </authorList>
    </citation>
    <scope>NUCLEOTIDE SEQUENCE [LARGE SCALE GENOMIC DNA]</scope>
    <source>
        <strain evidence="4">Berkeley</strain>
    </source>
</reference>
<dbReference type="SMART" id="SM00697">
    <property type="entry name" value="DM8"/>
    <property type="match status" value="1"/>
</dbReference>
<feature type="chain" id="PRO_5004235503" evidence="1">
    <location>
        <begin position="25"/>
        <end position="190"/>
    </location>
</feature>
<reference evidence="2 4" key="9">
    <citation type="journal article" date="2015" name="G3 (Bethesda)">
        <title>Gene Model Annotations for Drosophila melanogaster: Impact of High-Throughput Data.</title>
        <authorList>
            <consortium name="FlyBase Consortium"/>
            <person name="Matthews B.B."/>
            <person name="Dos Santos G."/>
            <person name="Crosby M.A."/>
            <person name="Emmert D.B."/>
            <person name="St Pierre S.E."/>
            <person name="Gramates L.S."/>
            <person name="Zhou P."/>
            <person name="Schroeder A.J."/>
            <person name="Falls K."/>
            <person name="Strelets V."/>
            <person name="Russo S.M."/>
            <person name="Gelbart W.M."/>
            <person name="null"/>
        </authorList>
    </citation>
    <scope>NUCLEOTIDE SEQUENCE [LARGE SCALE GENOMIC DNA]</scope>
    <source>
        <strain evidence="4">Berkeley</strain>
    </source>
</reference>
<reference evidence="2 4" key="3">
    <citation type="journal article" date="2002" name="Genome Biol.">
        <title>Annotation of the Drosophila melanogaster euchromatic genome: a systematic review.</title>
        <authorList>
            <person name="Misra S."/>
            <person name="Crosby M.A."/>
            <person name="Mungall C.J."/>
            <person name="Matthews B.B."/>
            <person name="Campbell K.S."/>
            <person name="Hradecky P."/>
            <person name="Huang Y."/>
            <person name="Kaminker J.S."/>
            <person name="Millburn G.H."/>
            <person name="Prochnik S.E."/>
            <person name="Smith C.D."/>
            <person name="Tupy J.L."/>
            <person name="Whitfied E.J."/>
            <person name="Bayraktaroglu L."/>
            <person name="Berman B.P."/>
            <person name="Bettencourt B.R."/>
            <person name="Celniker S.E."/>
            <person name="de Grey A.D."/>
            <person name="Drysdale R.A."/>
            <person name="Harris N.L."/>
            <person name="Richter J."/>
            <person name="Russo S."/>
            <person name="Schroeder A.J."/>
            <person name="Shu S.Q."/>
            <person name="Stapleton M."/>
            <person name="Yamada C."/>
            <person name="Ashburner M."/>
            <person name="Gelbart W.M."/>
            <person name="Rubin G.M."/>
            <person name="Lewis S.E."/>
        </authorList>
    </citation>
    <scope>GENOME REANNOTATION</scope>
    <source>
        <strain evidence="4">Berkeley</strain>
    </source>
</reference>
<reference evidence="2 4" key="1">
    <citation type="journal article" date="2000" name="Science">
        <title>The genome sequence of Drosophila melanogaster.</title>
        <authorList>
            <person name="Adams M.D."/>
            <person name="Celniker S.E."/>
            <person name="Holt R.A."/>
            <person name="Evans C.A."/>
            <person name="Gocayne J.D."/>
            <person name="Amanatides P.G."/>
            <person name="Scherer S.E."/>
            <person name="Li P.W."/>
            <person name="Hoskins R.A."/>
            <person name="Galle R.F."/>
            <person name="George R.A."/>
            <person name="Lewis S.E."/>
            <person name="Richards S."/>
            <person name="Ashburner M."/>
            <person name="Henderson S.N."/>
            <person name="Sutton G.G."/>
            <person name="Wortman J.R."/>
            <person name="Yandell M.D."/>
            <person name="Zhang Q."/>
            <person name="Chen L.X."/>
            <person name="Brandon R.C."/>
            <person name="Rogers Y.H."/>
            <person name="Blazej R.G."/>
            <person name="Champe M."/>
            <person name="Pfeiffer B.D."/>
            <person name="Wan K.H."/>
            <person name="Doyle C."/>
            <person name="Baxter E.G."/>
            <person name="Helt G."/>
            <person name="Nelson C.R."/>
            <person name="Gabor G.L."/>
            <person name="Abril J.F."/>
            <person name="Agbayani A."/>
            <person name="An H.J."/>
            <person name="Andrews-Pfannkoch C."/>
            <person name="Baldwin D."/>
            <person name="Ballew R.M."/>
            <person name="Basu A."/>
            <person name="Baxendale J."/>
            <person name="Bayraktaroglu L."/>
            <person name="Beasley E.M."/>
            <person name="Beeson K.Y."/>
            <person name="Benos P.V."/>
            <person name="Berman B.P."/>
            <person name="Bhandari D."/>
            <person name="Bolshakov S."/>
            <person name="Borkova D."/>
            <person name="Botchan M.R."/>
            <person name="Bouck J."/>
            <person name="Brokstein P."/>
            <person name="Brottier P."/>
            <person name="Burtis K.C."/>
            <person name="Busam D.A."/>
            <person name="Butler H."/>
            <person name="Cadieu E."/>
            <person name="Center A."/>
            <person name="Chandra I."/>
            <person name="Cherry J.M."/>
            <person name="Cawley S."/>
            <person name="Dahlke C."/>
            <person name="Davenport L.B."/>
            <person name="Davies P."/>
            <person name="de Pablos B."/>
            <person name="Delcher A."/>
            <person name="Deng Z."/>
            <person name="Mays A.D."/>
            <person name="Dew I."/>
            <person name="Dietz S.M."/>
            <person name="Dodson K."/>
            <person name="Doup L.E."/>
            <person name="Downes M."/>
            <person name="Dugan-Rocha S."/>
            <person name="Dunkov B.C."/>
            <person name="Dunn P."/>
            <person name="Durbin K.J."/>
            <person name="Evangelista C.C."/>
            <person name="Ferraz C."/>
            <person name="Ferriera S."/>
            <person name="Fleischmann W."/>
            <person name="Fosler C."/>
            <person name="Gabrielian A.E."/>
            <person name="Garg N.S."/>
            <person name="Gelbart W.M."/>
            <person name="Glasser K."/>
            <person name="Glodek A."/>
            <person name="Gong F."/>
            <person name="Gorrell J.H."/>
            <person name="Gu Z."/>
            <person name="Guan P."/>
            <person name="Harris M."/>
            <person name="Harris N.L."/>
            <person name="Harvey D."/>
            <person name="Heiman T.J."/>
            <person name="Hernandez J.R."/>
            <person name="Houck J."/>
            <person name="Hostin D."/>
            <person name="Houston K.A."/>
            <person name="Howland T.J."/>
            <person name="Wei M.H."/>
            <person name="Ibegwam C."/>
            <person name="Jalali M."/>
            <person name="Kalush F."/>
            <person name="Karpen G.H."/>
            <person name="Ke Z."/>
            <person name="Kennison J.A."/>
            <person name="Ketchum K.A."/>
            <person name="Kimmel B.E."/>
            <person name="Kodira C.D."/>
            <person name="Kraft C."/>
            <person name="Kravitz S."/>
            <person name="Kulp D."/>
            <person name="Lai Z."/>
            <person name="Lasko P."/>
            <person name="Lei Y."/>
            <person name="Levitsky A.A."/>
            <person name="Li J."/>
            <person name="Li Z."/>
            <person name="Liang Y."/>
            <person name="Lin X."/>
            <person name="Liu X."/>
            <person name="Mattei B."/>
            <person name="McIntosh T.C."/>
            <person name="McLeod M.P."/>
            <person name="McPherson D."/>
            <person name="Merkulov G."/>
            <person name="Milshina N.V."/>
            <person name="Mobarry C."/>
            <person name="Morris J."/>
            <person name="Moshrefi A."/>
            <person name="Mount S.M."/>
            <person name="Moy M."/>
            <person name="Murphy B."/>
            <person name="Murphy L."/>
            <person name="Muzny D.M."/>
            <person name="Nelson D.L."/>
            <person name="Nelson D.R."/>
            <person name="Nelson K.A."/>
            <person name="Nixon K."/>
            <person name="Nusskern D.R."/>
            <person name="Pacleb J.M."/>
            <person name="Palazzolo M."/>
            <person name="Pittman G.S."/>
            <person name="Pan S."/>
            <person name="Pollard J."/>
            <person name="Puri V."/>
            <person name="Reese M.G."/>
            <person name="Reinert K."/>
            <person name="Remington K."/>
            <person name="Saunders R.D."/>
            <person name="Scheeler F."/>
            <person name="Shen H."/>
            <person name="Shue B.C."/>
            <person name="Siden-Kiamos I."/>
            <person name="Simpson M."/>
            <person name="Skupski M.P."/>
            <person name="Smith T."/>
            <person name="Spier E."/>
            <person name="Spradling A.C."/>
            <person name="Stapleton M."/>
            <person name="Strong R."/>
            <person name="Sun E."/>
            <person name="Svirskas R."/>
            <person name="Tector C."/>
            <person name="Turner R."/>
            <person name="Venter E."/>
            <person name="Wang A.H."/>
            <person name="Wang X."/>
            <person name="Wang Z.Y."/>
            <person name="Wassarman D.A."/>
            <person name="Weinstock G.M."/>
            <person name="Weissenbach J."/>
            <person name="Williams S.M."/>
            <person name="WoodageT"/>
            <person name="Worley K.C."/>
            <person name="Wu D."/>
            <person name="Yang S."/>
            <person name="Yao Q.A."/>
            <person name="Ye J."/>
            <person name="Yeh R.F."/>
            <person name="Zaveri J.S."/>
            <person name="Zhan M."/>
            <person name="Zhang G."/>
            <person name="Zhao Q."/>
            <person name="Zheng L."/>
            <person name="Zheng X.H."/>
            <person name="Zhong F.N."/>
            <person name="Zhong W."/>
            <person name="Zhou X."/>
            <person name="Zhu S."/>
            <person name="Zhu X."/>
            <person name="Smith H.O."/>
            <person name="Gibbs R.A."/>
            <person name="Myers E.W."/>
            <person name="Rubin G.M."/>
            <person name="Venter J.C."/>
        </authorList>
    </citation>
    <scope>NUCLEOTIDE SEQUENCE [LARGE SCALE GENOMIC DNA]</scope>
    <source>
        <strain evidence="4">Berkeley</strain>
    </source>
</reference>
<dbReference type="EMBL" id="AE014296">
    <property type="protein sequence ID" value="AAZ66057.1"/>
    <property type="molecule type" value="Genomic_DNA"/>
</dbReference>
<reference evidence="2 4" key="11">
    <citation type="journal article" date="2015" name="Genome Res.">
        <title>The Release 6 reference sequence of the Drosophila melanogaster genome.</title>
        <authorList>
            <person name="Hoskins R.A."/>
            <person name="Carlson J.W."/>
            <person name="Wan K.H."/>
            <person name="Park S."/>
            <person name="Mendez I."/>
            <person name="Galle S.E."/>
            <person name="Booth B.W."/>
            <person name="Pfeiffer B.D."/>
            <person name="George R.A."/>
            <person name="Svirskas R."/>
            <person name="Krzywinski M."/>
            <person name="Schein J."/>
            <person name="Accardo M.C."/>
            <person name="Damia E."/>
            <person name="Messina G."/>
            <person name="Mendez-Lago M."/>
            <person name="de Pablos B."/>
            <person name="Demakova O.V."/>
            <person name="Andreyeva E.N."/>
            <person name="Boldyreva L.V."/>
            <person name="Marra M."/>
            <person name="Carvalho A.B."/>
            <person name="Dimitri P."/>
            <person name="Villasante A."/>
            <person name="Zhimulev I.F."/>
            <person name="Rubin G.M."/>
            <person name="Karpen G.H."/>
            <person name="Celniker S.E."/>
        </authorList>
    </citation>
    <scope>NUCLEOTIDE SEQUENCE [LARGE SCALE GENOMIC DNA]</scope>
    <source>
        <strain evidence="4">Berkeley</strain>
    </source>
</reference>
<dbReference type="KEGG" id="dme:Dmel_CG33647"/>
<dbReference type="AlphaFoldDB" id="Q4ABJ8"/>